<sequence length="340" mass="38335">MFLATIGAAGGALYLFVVLVDPWGGLPLSLPLHRWPVTGNARFTMPMLARDGRFDSVMLGTSTGRLMQPAVLDGPLNAHFLNMSMNNAQPHEQYRLLREFLRHHPDPKVMMVDIDRSWCLYGPKQVPLNPEPWPDWMYRGTPWMGYLQMANLYALQEAVNQFMLQIGLRHDHYGADGYTSFVGADSTYTRARADRLFVHWGPDHMRPPSGGVAAAPVMQAYLPLVLHAVPDTTLRIVWFPPVQAIRHNPQGSMYDSMFAACHRYVASLAGHMPNTLVIDFDIPGPIVDNRDMFWDPIHYRLMTADRIMGDIIAAVHDRTRPSPDYVVIPPPDPVRPAPVH</sequence>
<evidence type="ECO:0000313" key="1">
    <source>
        <dbReference type="EMBL" id="MBT0675256.1"/>
    </source>
</evidence>
<name>A0ABS5SM15_9PROT</name>
<protein>
    <recommendedName>
        <fullName evidence="3">SGNH/GDSL hydrolase family protein</fullName>
    </recommendedName>
</protein>
<dbReference type="EMBL" id="JABLUU010000006">
    <property type="protein sequence ID" value="MBT0675256.1"/>
    <property type="molecule type" value="Genomic_DNA"/>
</dbReference>
<reference evidence="1 2" key="1">
    <citation type="journal article" date="2021" name="Astrobiology">
        <title>Bacterial Cellulose Retains Robustness but Its Synthesis Declines After Exposure to a Mars-Like Environment Simulated Outside the International Space Station.</title>
        <authorList>
            <person name="Orlovska I."/>
            <person name="Podolich O."/>
            <person name="Kukharenko O."/>
            <person name="Zaets I."/>
            <person name="Reva O."/>
            <person name="Khirunenko L."/>
            <person name="Zmejkoski D."/>
            <person name="Rogalsky S."/>
            <person name="Barh D."/>
            <person name="Tiwari S."/>
            <person name="Kumavath R."/>
            <person name="Goes-Neto A."/>
            <person name="Azevedo V."/>
            <person name="Brenig B."/>
            <person name="Ghosh P."/>
            <person name="de Vera J.P."/>
            <person name="Kozyrovska N."/>
        </authorList>
    </citation>
    <scope>NUCLEOTIDE SEQUENCE [LARGE SCALE GENOMIC DNA]</scope>
    <source>
        <strain evidence="1 2">IMBG 311</strain>
    </source>
</reference>
<proteinExistence type="predicted"/>
<evidence type="ECO:0008006" key="3">
    <source>
        <dbReference type="Google" id="ProtNLM"/>
    </source>
</evidence>
<gene>
    <name evidence="1" type="ORF">HNO79_07665</name>
</gene>
<comment type="caution">
    <text evidence="1">The sequence shown here is derived from an EMBL/GenBank/DDBJ whole genome shotgun (WGS) entry which is preliminary data.</text>
</comment>
<evidence type="ECO:0000313" key="2">
    <source>
        <dbReference type="Proteomes" id="UP001519538"/>
    </source>
</evidence>
<dbReference type="Proteomes" id="UP001519538">
    <property type="component" value="Unassembled WGS sequence"/>
</dbReference>
<accession>A0ABS5SM15</accession>
<keyword evidence="2" id="KW-1185">Reference proteome</keyword>
<organism evidence="1 2">
    <name type="scientific">Komagataeibacter oboediens</name>
    <dbReference type="NCBI Taxonomy" id="65958"/>
    <lineage>
        <taxon>Bacteria</taxon>
        <taxon>Pseudomonadati</taxon>
        <taxon>Pseudomonadota</taxon>
        <taxon>Alphaproteobacteria</taxon>
        <taxon>Acetobacterales</taxon>
        <taxon>Acetobacteraceae</taxon>
        <taxon>Komagataeibacter</taxon>
    </lineage>
</organism>